<feature type="binding site" evidence="15">
    <location>
        <position position="240"/>
    </location>
    <ligand>
        <name>S-adenosyl-L-methionine</name>
        <dbReference type="ChEBI" id="CHEBI:59789"/>
        <label>2</label>
    </ligand>
</feature>
<dbReference type="PIRSF" id="PIRSF000167">
    <property type="entry name" value="HemN"/>
    <property type="match status" value="1"/>
</dbReference>
<comment type="caution">
    <text evidence="18">The sequence shown here is derived from an EMBL/GenBank/DDBJ whole genome shotgun (WGS) entry which is preliminary data.</text>
</comment>
<dbReference type="InterPro" id="IPR006638">
    <property type="entry name" value="Elp3/MiaA/NifB-like_rSAM"/>
</dbReference>
<dbReference type="SFLD" id="SFLDG01065">
    <property type="entry name" value="anaerobic_coproporphyrinogen-I"/>
    <property type="match status" value="1"/>
</dbReference>
<reference evidence="18 19" key="1">
    <citation type="submission" date="2019-09" db="EMBL/GenBank/DDBJ databases">
        <title>Polymorphobacter sp. isolated from a lake in China.</title>
        <authorList>
            <person name="Liu Z."/>
        </authorList>
    </citation>
    <scope>NUCLEOTIDE SEQUENCE [LARGE SCALE GENOMIC DNA]</scope>
    <source>
        <strain evidence="18 19">D40P</strain>
    </source>
</reference>
<feature type="binding site" evidence="16">
    <location>
        <position position="63"/>
    </location>
    <ligand>
        <name>[4Fe-4S] cluster</name>
        <dbReference type="ChEBI" id="CHEBI:49883"/>
        <note>4Fe-4S-S-AdoMet</note>
    </ligand>
</feature>
<dbReference type="RefSeq" id="WP_152579149.1">
    <property type="nucleotide sequence ID" value="NZ_JAATJI010000001.1"/>
</dbReference>
<dbReference type="GO" id="GO:0046872">
    <property type="term" value="F:metal ion binding"/>
    <property type="evidence" value="ECO:0007669"/>
    <property type="project" value="UniProtKB-KW"/>
</dbReference>
<comment type="subcellular location">
    <subcellularLocation>
        <location evidence="1 14">Cytoplasm</location>
    </subcellularLocation>
</comment>
<dbReference type="Gene3D" id="3.20.20.70">
    <property type="entry name" value="Aldolase class I"/>
    <property type="match status" value="1"/>
</dbReference>
<dbReference type="GO" id="GO:0051989">
    <property type="term" value="F:coproporphyrinogen dehydrogenase activity"/>
    <property type="evidence" value="ECO:0007669"/>
    <property type="project" value="UniProtKB-EC"/>
</dbReference>
<organism evidence="18 19">
    <name type="scientific">Sandarakinorhabdus fusca</name>
    <dbReference type="NCBI Taxonomy" id="1439888"/>
    <lineage>
        <taxon>Bacteria</taxon>
        <taxon>Pseudomonadati</taxon>
        <taxon>Pseudomonadota</taxon>
        <taxon>Alphaproteobacteria</taxon>
        <taxon>Sphingomonadales</taxon>
        <taxon>Sphingosinicellaceae</taxon>
        <taxon>Sandarakinorhabdus</taxon>
    </lineage>
</organism>
<dbReference type="GO" id="GO:0006782">
    <property type="term" value="P:protoporphyrinogen IX biosynthetic process"/>
    <property type="evidence" value="ECO:0007669"/>
    <property type="project" value="UniProtKB-UniPathway"/>
</dbReference>
<evidence type="ECO:0000259" key="17">
    <source>
        <dbReference type="PROSITE" id="PS51918"/>
    </source>
</evidence>
<evidence type="ECO:0000256" key="6">
    <source>
        <dbReference type="ARBA" id="ARBA00022490"/>
    </source>
</evidence>
<feature type="binding site" evidence="16">
    <location>
        <position position="56"/>
    </location>
    <ligand>
        <name>[4Fe-4S] cluster</name>
        <dbReference type="ChEBI" id="CHEBI:49883"/>
        <note>4Fe-4S-S-AdoMet</note>
    </ligand>
</feature>
<feature type="binding site" evidence="15">
    <location>
        <position position="169"/>
    </location>
    <ligand>
        <name>S-adenosyl-L-methionine</name>
        <dbReference type="ChEBI" id="CHEBI:59789"/>
        <label>2</label>
    </ligand>
</feature>
<keyword evidence="19" id="KW-1185">Reference proteome</keyword>
<keyword evidence="8 14" id="KW-0479">Metal-binding</keyword>
<comment type="subunit">
    <text evidence="4">Monomer.</text>
</comment>
<dbReference type="InterPro" id="IPR034505">
    <property type="entry name" value="Coproporphyrinogen-III_oxidase"/>
</dbReference>
<protein>
    <recommendedName>
        <fullName evidence="14">Coproporphyrinogen-III oxidase</fullName>
        <ecNumber evidence="14">1.3.98.3</ecNumber>
    </recommendedName>
</protein>
<dbReference type="PANTHER" id="PTHR13932">
    <property type="entry name" value="COPROPORPHYRINIGEN III OXIDASE"/>
    <property type="match status" value="1"/>
</dbReference>
<feature type="binding site" evidence="16">
    <location>
        <position position="60"/>
    </location>
    <ligand>
        <name>[4Fe-4S] cluster</name>
        <dbReference type="ChEBI" id="CHEBI:49883"/>
        <note>4Fe-4S-S-AdoMet</note>
    </ligand>
</feature>
<proteinExistence type="inferred from homology"/>
<keyword evidence="7 14" id="KW-0949">S-adenosyl-L-methionine</keyword>
<dbReference type="EC" id="1.3.98.3" evidence="14"/>
<feature type="binding site" evidence="15">
    <location>
        <position position="181"/>
    </location>
    <ligand>
        <name>S-adenosyl-L-methionine</name>
        <dbReference type="ChEBI" id="CHEBI:59789"/>
        <label>2</label>
    </ligand>
</feature>
<comment type="cofactor">
    <cofactor evidence="14 16">
        <name>[4Fe-4S] cluster</name>
        <dbReference type="ChEBI" id="CHEBI:49883"/>
    </cofactor>
    <text evidence="14 16">Binds 1 [4Fe-4S] cluster. The cluster is coordinated with 3 cysteines and an exchangeable S-adenosyl-L-methionine.</text>
</comment>
<evidence type="ECO:0000256" key="15">
    <source>
        <dbReference type="PIRSR" id="PIRSR000167-1"/>
    </source>
</evidence>
<feature type="domain" description="Radical SAM core" evidence="17">
    <location>
        <begin position="41"/>
        <end position="285"/>
    </location>
</feature>
<name>A0A7C9GQW2_9SPHN</name>
<dbReference type="InterPro" id="IPR058240">
    <property type="entry name" value="rSAM_sf"/>
</dbReference>
<evidence type="ECO:0000256" key="12">
    <source>
        <dbReference type="ARBA" id="ARBA00023244"/>
    </source>
</evidence>
<evidence type="ECO:0000313" key="18">
    <source>
        <dbReference type="EMBL" id="MQT18675.1"/>
    </source>
</evidence>
<feature type="binding site" evidence="15">
    <location>
        <position position="109"/>
    </location>
    <ligand>
        <name>S-adenosyl-L-methionine</name>
        <dbReference type="ChEBI" id="CHEBI:59789"/>
        <label>1</label>
    </ligand>
</feature>
<feature type="binding site" evidence="15">
    <location>
        <position position="206"/>
    </location>
    <ligand>
        <name>S-adenosyl-L-methionine</name>
        <dbReference type="ChEBI" id="CHEBI:59789"/>
        <label>2</label>
    </ligand>
</feature>
<evidence type="ECO:0000256" key="13">
    <source>
        <dbReference type="ARBA" id="ARBA00048321"/>
    </source>
</evidence>
<dbReference type="SUPFAM" id="SSF102114">
    <property type="entry name" value="Radical SAM enzymes"/>
    <property type="match status" value="1"/>
</dbReference>
<gene>
    <name evidence="18" type="primary">hemN</name>
    <name evidence="18" type="ORF">F3168_15595</name>
</gene>
<dbReference type="InterPro" id="IPR013785">
    <property type="entry name" value="Aldolase_TIM"/>
</dbReference>
<dbReference type="Proteomes" id="UP000481327">
    <property type="component" value="Unassembled WGS sequence"/>
</dbReference>
<evidence type="ECO:0000256" key="10">
    <source>
        <dbReference type="ARBA" id="ARBA00023004"/>
    </source>
</evidence>
<sequence length="439" mass="46345">MIRYIPDLAARPVPRYTSYPTAAQFGDGVGAAEQAAALDRIAPGTPVSLYLHIPYCRQICWYCGCNTGAVRGDLTRDGRLSTYVTALKAEIATVAARMRGRVTGIQFGGGSPNSLAAAELGGIIGDLLKAFDVASDAEIGVELDPRALDAAYIPALAAAGVNRISLGVQTFAPHVQARINRVQPFDMIADAVRSARASGIAGINFDLMYGLPLQTEVDLADSITRALTLAPDRVAVFGYAHLPAMIARQRMIADAELPDAETRFAQSALANALFTRAGYAAIGFDHFARPEDPMAIAAAAGTLRRNFQGYTTDPGSATVGLGATAISQFDDLIVQNDKHVGSWRDTVMAGDLAGVRGVARTADDRARALVIERLLCDGAVDVGSDYPPAIDALRPYAEAGLISLDGGAVRLQPDGWPYARLVAAAFDTHFTGTRHSQAV</sequence>
<dbReference type="InterPro" id="IPR004558">
    <property type="entry name" value="Coprogen_oxidase_HemN"/>
</dbReference>
<evidence type="ECO:0000256" key="14">
    <source>
        <dbReference type="PIRNR" id="PIRNR000167"/>
    </source>
</evidence>
<dbReference type="NCBIfam" id="TIGR00538">
    <property type="entry name" value="hemN"/>
    <property type="match status" value="1"/>
</dbReference>
<evidence type="ECO:0000256" key="5">
    <source>
        <dbReference type="ARBA" id="ARBA00022485"/>
    </source>
</evidence>
<keyword evidence="5 14" id="KW-0004">4Fe-4S</keyword>
<dbReference type="GO" id="GO:0051539">
    <property type="term" value="F:4 iron, 4 sulfur cluster binding"/>
    <property type="evidence" value="ECO:0007669"/>
    <property type="project" value="UniProtKB-KW"/>
</dbReference>
<keyword evidence="6 14" id="KW-0963">Cytoplasm</keyword>
<keyword evidence="12 14" id="KW-0627">Porphyrin biosynthesis</keyword>
<keyword evidence="11 14" id="KW-0411">Iron-sulfur</keyword>
<comment type="catalytic activity">
    <reaction evidence="13 14">
        <text>coproporphyrinogen III + 2 S-adenosyl-L-methionine = protoporphyrinogen IX + 2 5'-deoxyadenosine + 2 L-methionine + 2 CO2</text>
        <dbReference type="Rhea" id="RHEA:15425"/>
        <dbReference type="ChEBI" id="CHEBI:16526"/>
        <dbReference type="ChEBI" id="CHEBI:17319"/>
        <dbReference type="ChEBI" id="CHEBI:57307"/>
        <dbReference type="ChEBI" id="CHEBI:57309"/>
        <dbReference type="ChEBI" id="CHEBI:57844"/>
        <dbReference type="ChEBI" id="CHEBI:59789"/>
        <dbReference type="EC" id="1.3.98.3"/>
    </reaction>
</comment>
<dbReference type="Gene3D" id="1.10.10.920">
    <property type="match status" value="1"/>
</dbReference>
<dbReference type="InterPro" id="IPR007197">
    <property type="entry name" value="rSAM"/>
</dbReference>
<dbReference type="GO" id="GO:0005737">
    <property type="term" value="C:cytoplasm"/>
    <property type="evidence" value="ECO:0007669"/>
    <property type="project" value="UniProtKB-SubCell"/>
</dbReference>
<dbReference type="OrthoDB" id="9808022at2"/>
<dbReference type="AlphaFoldDB" id="A0A7C9GQW2"/>
<evidence type="ECO:0000256" key="3">
    <source>
        <dbReference type="ARBA" id="ARBA00005493"/>
    </source>
</evidence>
<keyword evidence="9 14" id="KW-0560">Oxidoreductase</keyword>
<accession>A0A7C9GQW2</accession>
<comment type="pathway">
    <text evidence="2 14">Porphyrin-containing compound metabolism; protoporphyrin-IX biosynthesis; protoporphyrinogen-IX from coproporphyrinogen-III (AdoMet route): step 1/1.</text>
</comment>
<feature type="binding site" evidence="15">
    <location>
        <position position="142"/>
    </location>
    <ligand>
        <name>S-adenosyl-L-methionine</name>
        <dbReference type="ChEBI" id="CHEBI:59789"/>
        <label>1</label>
    </ligand>
</feature>
<evidence type="ECO:0000256" key="1">
    <source>
        <dbReference type="ARBA" id="ARBA00004496"/>
    </source>
</evidence>
<comment type="similarity">
    <text evidence="3 14">Belongs to the anaerobic coproporphyrinogen-III oxidase family.</text>
</comment>
<dbReference type="GO" id="GO:0004109">
    <property type="term" value="F:coproporphyrinogen oxidase activity"/>
    <property type="evidence" value="ECO:0007669"/>
    <property type="project" value="InterPro"/>
</dbReference>
<dbReference type="SMART" id="SM00729">
    <property type="entry name" value="Elp3"/>
    <property type="match status" value="1"/>
</dbReference>
<dbReference type="SFLD" id="SFLDS00029">
    <property type="entry name" value="Radical_SAM"/>
    <property type="match status" value="1"/>
</dbReference>
<dbReference type="UniPathway" id="UPA00251">
    <property type="reaction ID" value="UER00323"/>
</dbReference>
<dbReference type="CDD" id="cd01335">
    <property type="entry name" value="Radical_SAM"/>
    <property type="match status" value="1"/>
</dbReference>
<evidence type="ECO:0000313" key="19">
    <source>
        <dbReference type="Proteomes" id="UP000481327"/>
    </source>
</evidence>
<feature type="binding site" evidence="15">
    <location>
        <begin position="62"/>
        <end position="64"/>
    </location>
    <ligand>
        <name>S-adenosyl-L-methionine</name>
        <dbReference type="ChEBI" id="CHEBI:59789"/>
        <label>2</label>
    </ligand>
</feature>
<dbReference type="PANTHER" id="PTHR13932:SF6">
    <property type="entry name" value="OXYGEN-INDEPENDENT COPROPORPHYRINOGEN III OXIDASE"/>
    <property type="match status" value="1"/>
</dbReference>
<dbReference type="EMBL" id="WIOL01000009">
    <property type="protein sequence ID" value="MQT18675.1"/>
    <property type="molecule type" value="Genomic_DNA"/>
</dbReference>
<evidence type="ECO:0000256" key="2">
    <source>
        <dbReference type="ARBA" id="ARBA00004785"/>
    </source>
</evidence>
<feature type="binding site" evidence="15">
    <location>
        <position position="50"/>
    </location>
    <ligand>
        <name>S-adenosyl-L-methionine</name>
        <dbReference type="ChEBI" id="CHEBI:59789"/>
        <label>1</label>
    </ligand>
</feature>
<dbReference type="Pfam" id="PF04055">
    <property type="entry name" value="Radical_SAM"/>
    <property type="match status" value="1"/>
</dbReference>
<evidence type="ECO:0000256" key="8">
    <source>
        <dbReference type="ARBA" id="ARBA00022723"/>
    </source>
</evidence>
<evidence type="ECO:0000256" key="16">
    <source>
        <dbReference type="PIRSR" id="PIRSR000167-2"/>
    </source>
</evidence>
<evidence type="ECO:0000256" key="4">
    <source>
        <dbReference type="ARBA" id="ARBA00011245"/>
    </source>
</evidence>
<evidence type="ECO:0000256" key="11">
    <source>
        <dbReference type="ARBA" id="ARBA00023014"/>
    </source>
</evidence>
<evidence type="ECO:0000256" key="7">
    <source>
        <dbReference type="ARBA" id="ARBA00022691"/>
    </source>
</evidence>
<dbReference type="PROSITE" id="PS51918">
    <property type="entry name" value="RADICAL_SAM"/>
    <property type="match status" value="1"/>
</dbReference>
<evidence type="ECO:0000256" key="9">
    <source>
        <dbReference type="ARBA" id="ARBA00023002"/>
    </source>
</evidence>
<feature type="binding site" evidence="15">
    <location>
        <position position="326"/>
    </location>
    <ligand>
        <name>S-adenosyl-L-methionine</name>
        <dbReference type="ChEBI" id="CHEBI:59789"/>
        <label>1</label>
    </ligand>
</feature>
<keyword evidence="10 14" id="KW-0408">Iron</keyword>